<proteinExistence type="predicted"/>
<keyword evidence="3" id="KW-1185">Reference proteome</keyword>
<comment type="caution">
    <text evidence="2">The sequence shown here is derived from an EMBL/GenBank/DDBJ whole genome shotgun (WGS) entry which is preliminary data.</text>
</comment>
<organism evidence="2 3">
    <name type="scientific">Nesterenkonia halobia</name>
    <dbReference type="NCBI Taxonomy" id="37922"/>
    <lineage>
        <taxon>Bacteria</taxon>
        <taxon>Bacillati</taxon>
        <taxon>Actinomycetota</taxon>
        <taxon>Actinomycetes</taxon>
        <taxon>Micrococcales</taxon>
        <taxon>Micrococcaceae</taxon>
        <taxon>Nesterenkonia</taxon>
    </lineage>
</organism>
<evidence type="ECO:0008006" key="4">
    <source>
        <dbReference type="Google" id="ProtNLM"/>
    </source>
</evidence>
<dbReference type="Proteomes" id="UP001501736">
    <property type="component" value="Unassembled WGS sequence"/>
</dbReference>
<protein>
    <recommendedName>
        <fullName evidence="4">DUF3000 domain-containing protein</fullName>
    </recommendedName>
</protein>
<evidence type="ECO:0000313" key="3">
    <source>
        <dbReference type="Proteomes" id="UP001501736"/>
    </source>
</evidence>
<dbReference type="EMBL" id="BAAAYG010000004">
    <property type="protein sequence ID" value="GAA3283460.1"/>
    <property type="molecule type" value="Genomic_DNA"/>
</dbReference>
<evidence type="ECO:0000256" key="1">
    <source>
        <dbReference type="SAM" id="MobiDB-lite"/>
    </source>
</evidence>
<dbReference type="Pfam" id="PF11452">
    <property type="entry name" value="DUF3000"/>
    <property type="match status" value="1"/>
</dbReference>
<dbReference type="InterPro" id="IPR021555">
    <property type="entry name" value="DUF3000"/>
</dbReference>
<sequence>MPDHPSPNHPAHAARASRSPHAGGSGPVPDDAELLAAGRFVLLHEPAGHETWDGTFRVVIYIRAELDAEMGDDPLLASVAWTWLRDALGQYGVEHHHAGGTATRILSESFGSLEDRGPSNTVELRASWTPTGRRFDAHLEAWADMVCSFAGLPALPDGVVAMPHLRRN</sequence>
<gene>
    <name evidence="2" type="ORF">GCM10020260_12310</name>
</gene>
<feature type="compositionally biased region" description="Low complexity" evidence="1">
    <location>
        <begin position="9"/>
        <end position="22"/>
    </location>
</feature>
<feature type="region of interest" description="Disordered" evidence="1">
    <location>
        <begin position="1"/>
        <end position="30"/>
    </location>
</feature>
<evidence type="ECO:0000313" key="2">
    <source>
        <dbReference type="EMBL" id="GAA3283460.1"/>
    </source>
</evidence>
<name>A0ABP6RD75_9MICC</name>
<accession>A0ABP6RD75</accession>
<reference evidence="3" key="1">
    <citation type="journal article" date="2019" name="Int. J. Syst. Evol. Microbiol.">
        <title>The Global Catalogue of Microorganisms (GCM) 10K type strain sequencing project: providing services to taxonomists for standard genome sequencing and annotation.</title>
        <authorList>
            <consortium name="The Broad Institute Genomics Platform"/>
            <consortium name="The Broad Institute Genome Sequencing Center for Infectious Disease"/>
            <person name="Wu L."/>
            <person name="Ma J."/>
        </authorList>
    </citation>
    <scope>NUCLEOTIDE SEQUENCE [LARGE SCALE GENOMIC DNA]</scope>
    <source>
        <strain evidence="3">JCM 11483</strain>
    </source>
</reference>